<accession>C8PK49</accession>
<sequence>MNSGSGCNGGVGDSGVYGGISSSRIAAGGSENIMNGLAAPATTA</sequence>
<keyword evidence="2" id="KW-1185">Reference proteome</keyword>
<dbReference type="Proteomes" id="UP000005709">
    <property type="component" value="Unassembled WGS sequence"/>
</dbReference>
<evidence type="ECO:0000313" key="2">
    <source>
        <dbReference type="Proteomes" id="UP000005709"/>
    </source>
</evidence>
<dbReference type="EMBL" id="ACYG01000027">
    <property type="protein sequence ID" value="EEV17304.1"/>
    <property type="molecule type" value="Genomic_DNA"/>
</dbReference>
<dbReference type="RefSeq" id="WP_005872371.1">
    <property type="nucleotide sequence ID" value="NZ_ACYG01000027.1"/>
</dbReference>
<dbReference type="AlphaFoldDB" id="C8PK49"/>
<evidence type="ECO:0000313" key="1">
    <source>
        <dbReference type="EMBL" id="EEV17304.1"/>
    </source>
</evidence>
<name>C8PK49_9BACT</name>
<proteinExistence type="predicted"/>
<gene>
    <name evidence="1" type="ORF">CAMGR0001_1600</name>
</gene>
<organism evidence="1 2">
    <name type="scientific">Campylobacter gracilis RM3268</name>
    <dbReference type="NCBI Taxonomy" id="553220"/>
    <lineage>
        <taxon>Bacteria</taxon>
        <taxon>Pseudomonadati</taxon>
        <taxon>Campylobacterota</taxon>
        <taxon>Epsilonproteobacteria</taxon>
        <taxon>Campylobacterales</taxon>
        <taxon>Campylobacteraceae</taxon>
        <taxon>Campylobacter</taxon>
    </lineage>
</organism>
<reference evidence="1 2" key="1">
    <citation type="submission" date="2009-07" db="EMBL/GenBank/DDBJ databases">
        <authorList>
            <person name="Madupu R."/>
            <person name="Sebastian Y."/>
            <person name="Durkin A.S."/>
            <person name="Torralba M."/>
            <person name="Methe B."/>
            <person name="Sutton G.G."/>
            <person name="Strausberg R.L."/>
            <person name="Nelson K.E."/>
        </authorList>
    </citation>
    <scope>NUCLEOTIDE SEQUENCE [LARGE SCALE GENOMIC DNA]</scope>
    <source>
        <strain evidence="1 2">RM3268</strain>
    </source>
</reference>
<protein>
    <submittedName>
        <fullName evidence="1">Uncharacterized protein</fullName>
    </submittedName>
</protein>
<comment type="caution">
    <text evidence="1">The sequence shown here is derived from an EMBL/GenBank/DDBJ whole genome shotgun (WGS) entry which is preliminary data.</text>
</comment>